<organism evidence="10 11">
    <name type="scientific">Orbilia ellipsospora</name>
    <dbReference type="NCBI Taxonomy" id="2528407"/>
    <lineage>
        <taxon>Eukaryota</taxon>
        <taxon>Fungi</taxon>
        <taxon>Dikarya</taxon>
        <taxon>Ascomycota</taxon>
        <taxon>Pezizomycotina</taxon>
        <taxon>Orbiliomycetes</taxon>
        <taxon>Orbiliales</taxon>
        <taxon>Orbiliaceae</taxon>
        <taxon>Orbilia</taxon>
    </lineage>
</organism>
<feature type="transmembrane region" description="Helical" evidence="8">
    <location>
        <begin position="97"/>
        <end position="114"/>
    </location>
</feature>
<dbReference type="PANTHER" id="PTHR48022:SF42">
    <property type="entry name" value="MAJOR FACILITATOR SUPERFAMILY (MFS) PROFILE DOMAIN-CONTAINING PROTEIN"/>
    <property type="match status" value="1"/>
</dbReference>
<dbReference type="GO" id="GO:0005351">
    <property type="term" value="F:carbohydrate:proton symporter activity"/>
    <property type="evidence" value="ECO:0007669"/>
    <property type="project" value="TreeGrafter"/>
</dbReference>
<sequence>MSFDLHSNSEDLPQTRNWRLYIMTVIMSMGSLASATSAIGGTIVLDSFKQDFGLNNISQHELDTLQGSIISTFQAGTFFGTILTFPIGEKIGRKGAIIFASAISLIGGILMTAANGHLSLIYAGRAISGFGIGSVSLLVPVYISETAPASIRGRLVGIFEIFSQTGGMAGFWINYVVHKAVSADKKLQWIIPLALQILPCLFLLCGGFWCPETPRWYAKRSRWEECSQTLAWTRNLPPDHKQVKAEIDDMVVATSRSSRNIHRYRLNNLKWYISRLLQQGTRNRIGIGVLLTAMQNLTGVNIITFSSPRIFGTLGVEGTDDKLLATGFYGLAKFLGIVVFSLWLVEKLGRRQGLVWGAFFGSIPIWYLGGYVCKNEHITAVAQQGDMERSSWGYLAILSVYLYGLICSATWQVITSVYCSEIFPSDIRMLCVAITTSNQWLWSFVVSRTTPYMITYLGYGTWVLFASLMVAMGIWAWLFVPETKGNTLEEMEVIFGAIPQQDLVQNRKSLEFDIEKRTDESTDSSRRVSFELNPHV</sequence>
<evidence type="ECO:0000256" key="2">
    <source>
        <dbReference type="ARBA" id="ARBA00010992"/>
    </source>
</evidence>
<dbReference type="PROSITE" id="PS50850">
    <property type="entry name" value="MFS"/>
    <property type="match status" value="1"/>
</dbReference>
<dbReference type="Pfam" id="PF00083">
    <property type="entry name" value="Sugar_tr"/>
    <property type="match status" value="1"/>
</dbReference>
<comment type="subcellular location">
    <subcellularLocation>
        <location evidence="1">Membrane</location>
        <topology evidence="1">Multi-pass membrane protein</topology>
    </subcellularLocation>
</comment>
<dbReference type="PANTHER" id="PTHR48022">
    <property type="entry name" value="PLASTIDIC GLUCOSE TRANSPORTER 4"/>
    <property type="match status" value="1"/>
</dbReference>
<feature type="transmembrane region" description="Helical" evidence="8">
    <location>
        <begin position="120"/>
        <end position="143"/>
    </location>
</feature>
<dbReference type="InterPro" id="IPR050360">
    <property type="entry name" value="MFS_Sugar_Transporters"/>
</dbReference>
<evidence type="ECO:0000313" key="11">
    <source>
        <dbReference type="Proteomes" id="UP001365542"/>
    </source>
</evidence>
<feature type="domain" description="Major facilitator superfamily (MFS) profile" evidence="9">
    <location>
        <begin position="23"/>
        <end position="484"/>
    </location>
</feature>
<evidence type="ECO:0000256" key="4">
    <source>
        <dbReference type="ARBA" id="ARBA00022692"/>
    </source>
</evidence>
<comment type="caution">
    <text evidence="10">The sequence shown here is derived from an EMBL/GenBank/DDBJ whole genome shotgun (WGS) entry which is preliminary data.</text>
</comment>
<dbReference type="PROSITE" id="PS00216">
    <property type="entry name" value="SUGAR_TRANSPORT_1"/>
    <property type="match status" value="1"/>
</dbReference>
<dbReference type="InterPro" id="IPR005828">
    <property type="entry name" value="MFS_sugar_transport-like"/>
</dbReference>
<proteinExistence type="inferred from homology"/>
<feature type="transmembrane region" description="Helical" evidence="8">
    <location>
        <begin position="20"/>
        <end position="45"/>
    </location>
</feature>
<dbReference type="PROSITE" id="PS00217">
    <property type="entry name" value="SUGAR_TRANSPORT_2"/>
    <property type="match status" value="1"/>
</dbReference>
<dbReference type="InterPro" id="IPR003663">
    <property type="entry name" value="Sugar/inositol_transpt"/>
</dbReference>
<dbReference type="SUPFAM" id="SSF103473">
    <property type="entry name" value="MFS general substrate transporter"/>
    <property type="match status" value="1"/>
</dbReference>
<comment type="similarity">
    <text evidence="2 7">Belongs to the major facilitator superfamily. Sugar transporter (TC 2.A.1.1) family.</text>
</comment>
<feature type="transmembrane region" description="Helical" evidence="8">
    <location>
        <begin position="155"/>
        <end position="177"/>
    </location>
</feature>
<feature type="transmembrane region" description="Helical" evidence="8">
    <location>
        <begin position="285"/>
        <end position="303"/>
    </location>
</feature>
<feature type="transmembrane region" description="Helical" evidence="8">
    <location>
        <begin position="65"/>
        <end position="85"/>
    </location>
</feature>
<dbReference type="NCBIfam" id="TIGR00879">
    <property type="entry name" value="SP"/>
    <property type="match status" value="1"/>
</dbReference>
<dbReference type="Gene3D" id="1.20.1250.20">
    <property type="entry name" value="MFS general substrate transporter like domains"/>
    <property type="match status" value="2"/>
</dbReference>
<keyword evidence="6 8" id="KW-0472">Membrane</keyword>
<evidence type="ECO:0000259" key="9">
    <source>
        <dbReference type="PROSITE" id="PS50850"/>
    </source>
</evidence>
<feature type="transmembrane region" description="Helical" evidence="8">
    <location>
        <begin position="189"/>
        <end position="210"/>
    </location>
</feature>
<dbReference type="GO" id="GO:0016020">
    <property type="term" value="C:membrane"/>
    <property type="evidence" value="ECO:0007669"/>
    <property type="project" value="UniProtKB-SubCell"/>
</dbReference>
<gene>
    <name evidence="10" type="ORF">TWF694_010894</name>
</gene>
<feature type="transmembrane region" description="Helical" evidence="8">
    <location>
        <begin position="354"/>
        <end position="372"/>
    </location>
</feature>
<dbReference type="InterPro" id="IPR020846">
    <property type="entry name" value="MFS_dom"/>
</dbReference>
<evidence type="ECO:0000256" key="5">
    <source>
        <dbReference type="ARBA" id="ARBA00022989"/>
    </source>
</evidence>
<feature type="transmembrane region" description="Helical" evidence="8">
    <location>
        <begin position="323"/>
        <end position="345"/>
    </location>
</feature>
<keyword evidence="11" id="KW-1185">Reference proteome</keyword>
<feature type="transmembrane region" description="Helical" evidence="8">
    <location>
        <begin position="459"/>
        <end position="480"/>
    </location>
</feature>
<feature type="transmembrane region" description="Helical" evidence="8">
    <location>
        <begin position="392"/>
        <end position="415"/>
    </location>
</feature>
<protein>
    <recommendedName>
        <fullName evidence="9">Major facilitator superfamily (MFS) profile domain-containing protein</fullName>
    </recommendedName>
</protein>
<keyword evidence="3 7" id="KW-0813">Transport</keyword>
<name>A0AAV9X8L9_9PEZI</name>
<evidence type="ECO:0000256" key="1">
    <source>
        <dbReference type="ARBA" id="ARBA00004141"/>
    </source>
</evidence>
<reference evidence="10 11" key="1">
    <citation type="submission" date="2019-10" db="EMBL/GenBank/DDBJ databases">
        <authorList>
            <person name="Palmer J.M."/>
        </authorList>
    </citation>
    <scope>NUCLEOTIDE SEQUENCE [LARGE SCALE GENOMIC DNA]</scope>
    <source>
        <strain evidence="10 11">TWF694</strain>
    </source>
</reference>
<dbReference type="Proteomes" id="UP001365542">
    <property type="component" value="Unassembled WGS sequence"/>
</dbReference>
<evidence type="ECO:0000313" key="10">
    <source>
        <dbReference type="EMBL" id="KAK6538001.1"/>
    </source>
</evidence>
<evidence type="ECO:0000256" key="6">
    <source>
        <dbReference type="ARBA" id="ARBA00023136"/>
    </source>
</evidence>
<evidence type="ECO:0000256" key="7">
    <source>
        <dbReference type="RuleBase" id="RU003346"/>
    </source>
</evidence>
<evidence type="ECO:0000256" key="3">
    <source>
        <dbReference type="ARBA" id="ARBA00022448"/>
    </source>
</evidence>
<dbReference type="EMBL" id="JAVHJO010000008">
    <property type="protein sequence ID" value="KAK6538001.1"/>
    <property type="molecule type" value="Genomic_DNA"/>
</dbReference>
<dbReference type="PRINTS" id="PR00171">
    <property type="entry name" value="SUGRTRNSPORT"/>
</dbReference>
<keyword evidence="5 8" id="KW-1133">Transmembrane helix</keyword>
<dbReference type="AlphaFoldDB" id="A0AAV9X8L9"/>
<keyword evidence="4 8" id="KW-0812">Transmembrane</keyword>
<evidence type="ECO:0000256" key="8">
    <source>
        <dbReference type="SAM" id="Phobius"/>
    </source>
</evidence>
<dbReference type="InterPro" id="IPR036259">
    <property type="entry name" value="MFS_trans_sf"/>
</dbReference>
<accession>A0AAV9X8L9</accession>
<dbReference type="InterPro" id="IPR005829">
    <property type="entry name" value="Sugar_transporter_CS"/>
</dbReference>